<dbReference type="RefSeq" id="WP_261521727.1">
    <property type="nucleotide sequence ID" value="NZ_JAODNW010000020.1"/>
</dbReference>
<accession>A0ABV6DC65</accession>
<proteinExistence type="predicted"/>
<keyword evidence="2" id="KW-1185">Reference proteome</keyword>
<comment type="caution">
    <text evidence="1">The sequence shown here is derived from an EMBL/GenBank/DDBJ whole genome shotgun (WGS) entry which is preliminary data.</text>
</comment>
<dbReference type="Proteomes" id="UP001589755">
    <property type="component" value="Unassembled WGS sequence"/>
</dbReference>
<evidence type="ECO:0000313" key="1">
    <source>
        <dbReference type="EMBL" id="MFC0210210.1"/>
    </source>
</evidence>
<dbReference type="EMBL" id="JBHLXD010000042">
    <property type="protein sequence ID" value="MFC0210210.1"/>
    <property type="molecule type" value="Genomic_DNA"/>
</dbReference>
<sequence length="89" mass="9436">MQDTSAVAAPAEDAISLVLDARDQLTAVGDLVNLLYHACEGLTGKRGHAITRGCYVVSNELEKAEALLDTALSEFRGERDQASTEKSTG</sequence>
<protein>
    <submittedName>
        <fullName evidence="1">Uncharacterized protein</fullName>
    </submittedName>
</protein>
<organism evidence="1 2">
    <name type="scientific">Chelativorans intermedius</name>
    <dbReference type="NCBI Taxonomy" id="515947"/>
    <lineage>
        <taxon>Bacteria</taxon>
        <taxon>Pseudomonadati</taxon>
        <taxon>Pseudomonadota</taxon>
        <taxon>Alphaproteobacteria</taxon>
        <taxon>Hyphomicrobiales</taxon>
        <taxon>Phyllobacteriaceae</taxon>
        <taxon>Chelativorans</taxon>
    </lineage>
</organism>
<evidence type="ECO:0000313" key="2">
    <source>
        <dbReference type="Proteomes" id="UP001589755"/>
    </source>
</evidence>
<reference evidence="1 2" key="1">
    <citation type="submission" date="2024-09" db="EMBL/GenBank/DDBJ databases">
        <authorList>
            <person name="Sun Q."/>
            <person name="Mori K."/>
        </authorList>
    </citation>
    <scope>NUCLEOTIDE SEQUENCE [LARGE SCALE GENOMIC DNA]</scope>
    <source>
        <strain evidence="1 2">CCM 8543</strain>
    </source>
</reference>
<gene>
    <name evidence="1" type="ORF">ACFFJ2_17575</name>
</gene>
<name>A0ABV6DC65_9HYPH</name>